<dbReference type="EMBL" id="AVPJ01000003">
    <property type="protein sequence ID" value="KGN33953.1"/>
    <property type="molecule type" value="Genomic_DNA"/>
</dbReference>
<dbReference type="RefSeq" id="WP_052109456.1">
    <property type="nucleotide sequence ID" value="NZ_AVPJ01000003.1"/>
</dbReference>
<dbReference type="eggNOG" id="ENOG50347KP">
    <property type="taxonomic scope" value="Bacteria"/>
</dbReference>
<dbReference type="AlphaFoldDB" id="A0A0A0JA05"/>
<evidence type="ECO:0008006" key="4">
    <source>
        <dbReference type="Google" id="ProtNLM"/>
    </source>
</evidence>
<keyword evidence="3" id="KW-1185">Reference proteome</keyword>
<comment type="caution">
    <text evidence="2">The sequence shown here is derived from an EMBL/GenBank/DDBJ whole genome shotgun (WGS) entry which is preliminary data.</text>
</comment>
<dbReference type="InterPro" id="IPR021373">
    <property type="entry name" value="DUF2993"/>
</dbReference>
<evidence type="ECO:0000256" key="1">
    <source>
        <dbReference type="SAM" id="MobiDB-lite"/>
    </source>
</evidence>
<dbReference type="STRING" id="1385520.N802_07845"/>
<evidence type="ECO:0000313" key="3">
    <source>
        <dbReference type="Proteomes" id="UP000030002"/>
    </source>
</evidence>
<name>A0A0A0JA05_9MICO</name>
<proteinExistence type="predicted"/>
<accession>A0A0A0JA05</accession>
<organism evidence="2 3">
    <name type="scientific">Knoellia sinensis KCTC 19936</name>
    <dbReference type="NCBI Taxonomy" id="1385520"/>
    <lineage>
        <taxon>Bacteria</taxon>
        <taxon>Bacillati</taxon>
        <taxon>Actinomycetota</taxon>
        <taxon>Actinomycetes</taxon>
        <taxon>Micrococcales</taxon>
        <taxon>Intrasporangiaceae</taxon>
        <taxon>Knoellia</taxon>
    </lineage>
</organism>
<feature type="compositionally biased region" description="Low complexity" evidence="1">
    <location>
        <begin position="38"/>
        <end position="50"/>
    </location>
</feature>
<evidence type="ECO:0000313" key="2">
    <source>
        <dbReference type="EMBL" id="KGN33953.1"/>
    </source>
</evidence>
<dbReference type="Pfam" id="PF11209">
    <property type="entry name" value="LmeA"/>
    <property type="match status" value="1"/>
</dbReference>
<feature type="region of interest" description="Disordered" evidence="1">
    <location>
        <begin position="30"/>
        <end position="52"/>
    </location>
</feature>
<sequence>MKQFVLGAATTLVAIVVAALVLVWSVGSPGSGSDVRVPSASPTARPSAPTDLGKGETWLGDVRLTSAQVVTGDGGLEDVTAVGTGITLTEDGLRATRLDIDAALPFETAASQIGDGVELYAADDGLTGLRRTVSALGRDIQVRATGRVRAEGGQLVITPQTIDLDGPDWLDSAASAIVRQLVTIRHTVQGVPDGMALTSVSVRPDGFQAHLRGNDVHISR</sequence>
<reference evidence="2 3" key="1">
    <citation type="submission" date="2013-08" db="EMBL/GenBank/DDBJ databases">
        <title>The genome sequence of Knoellia sinensis.</title>
        <authorList>
            <person name="Zhu W."/>
            <person name="Wang G."/>
        </authorList>
    </citation>
    <scope>NUCLEOTIDE SEQUENCE [LARGE SCALE GENOMIC DNA]</scope>
    <source>
        <strain evidence="2 3">KCTC 19936</strain>
    </source>
</reference>
<gene>
    <name evidence="2" type="ORF">N802_07845</name>
</gene>
<dbReference type="Proteomes" id="UP000030002">
    <property type="component" value="Unassembled WGS sequence"/>
</dbReference>
<protein>
    <recommendedName>
        <fullName evidence="4">DUF2993 domain-containing protein</fullName>
    </recommendedName>
</protein>